<dbReference type="EMBL" id="QXWP01000002">
    <property type="protein sequence ID" value="NBH30473.1"/>
    <property type="molecule type" value="Genomic_DNA"/>
</dbReference>
<reference evidence="2 9" key="5">
    <citation type="submission" date="2020-03" db="EMBL/GenBank/DDBJ databases">
        <title>Comparative genetics of Staphylococcus warneri persistents from caprine mastitis.</title>
        <authorList>
            <person name="Franca C.A."/>
            <person name="Rosa D.S."/>
            <person name="Silva A."/>
            <person name="Rodrigues D.L.N."/>
            <person name="Santos R.G."/>
            <person name="Castillo R.E.H."/>
            <person name="Moreira M.A.S."/>
            <person name="Lima M.C."/>
            <person name="Gouveia G.V."/>
            <person name="Gouveia J.J.S."/>
            <person name="Souza R.F.S."/>
            <person name="Bertram B."/>
            <person name="Azevedo V."/>
            <person name="Costa M."/>
        </authorList>
    </citation>
    <scope>NUCLEOTIDE SEQUENCE [LARGE SCALE GENOMIC DNA]</scope>
    <source>
        <strain evidence="2 9">Cap 9.2</strain>
    </source>
</reference>
<keyword evidence="9" id="KW-1185">Reference proteome</keyword>
<dbReference type="Proteomes" id="UP000814367">
    <property type="component" value="Unassembled WGS sequence"/>
</dbReference>
<feature type="transmembrane region" description="Helical" evidence="1">
    <location>
        <begin position="41"/>
        <end position="62"/>
    </location>
</feature>
<evidence type="ECO:0000313" key="5">
    <source>
        <dbReference type="EMBL" id="RGM31951.1"/>
    </source>
</evidence>
<reference evidence="5 7" key="3">
    <citation type="submission" date="2018-08" db="EMBL/GenBank/DDBJ databases">
        <title>A genome reference for cultivated species of the human gut microbiota.</title>
        <authorList>
            <person name="Zou Y."/>
            <person name="Xue W."/>
            <person name="Luo G."/>
        </authorList>
    </citation>
    <scope>NUCLEOTIDE SEQUENCE [LARGE SCALE GENOMIC DNA]</scope>
    <source>
        <strain evidence="5 7">OM08-17AT</strain>
    </source>
</reference>
<dbReference type="EMBL" id="PZEV01000018">
    <property type="protein sequence ID" value="PTI51016.1"/>
    <property type="molecule type" value="Genomic_DNA"/>
</dbReference>
<evidence type="ECO:0000313" key="6">
    <source>
        <dbReference type="Proteomes" id="UP000240717"/>
    </source>
</evidence>
<reference evidence="3 8" key="4">
    <citation type="submission" date="2018-08" db="EMBL/GenBank/DDBJ databases">
        <title>Murine metabolic-syndrome-specific gut microbial biobank.</title>
        <authorList>
            <person name="Liu C."/>
        </authorList>
    </citation>
    <scope>NUCLEOTIDE SEQUENCE [LARGE SCALE GENOMIC DNA]</scope>
    <source>
        <strain evidence="3 8">1XD21-27</strain>
    </source>
</reference>
<evidence type="ECO:0000313" key="9">
    <source>
        <dbReference type="Proteomes" id="UP000814367"/>
    </source>
</evidence>
<accession>A0A2T4Q0B6</accession>
<dbReference type="Proteomes" id="UP000481807">
    <property type="component" value="Unassembled WGS sequence"/>
</dbReference>
<evidence type="ECO:0000313" key="3">
    <source>
        <dbReference type="EMBL" id="NBH30473.1"/>
    </source>
</evidence>
<name>A0A2T4Q0B6_STAWA</name>
<protein>
    <submittedName>
        <fullName evidence="4">Uncharacterized protein</fullName>
    </submittedName>
</protein>
<evidence type="ECO:0000313" key="4">
    <source>
        <dbReference type="EMBL" id="PTI51016.1"/>
    </source>
</evidence>
<reference evidence="4" key="2">
    <citation type="submission" date="2018-03" db="EMBL/GenBank/DDBJ databases">
        <authorList>
            <person name="Keele B.F."/>
        </authorList>
    </citation>
    <scope>NUCLEOTIDE SEQUENCE</scope>
    <source>
        <strain evidence="4">SNUC 2993</strain>
    </source>
</reference>
<keyword evidence="1" id="KW-1133">Transmembrane helix</keyword>
<evidence type="ECO:0000313" key="8">
    <source>
        <dbReference type="Proteomes" id="UP000481807"/>
    </source>
</evidence>
<dbReference type="GeneID" id="58060997"/>
<organism evidence="4 6">
    <name type="scientific">Staphylococcus warneri</name>
    <dbReference type="NCBI Taxonomy" id="1292"/>
    <lineage>
        <taxon>Bacteria</taxon>
        <taxon>Bacillati</taxon>
        <taxon>Bacillota</taxon>
        <taxon>Bacilli</taxon>
        <taxon>Bacillales</taxon>
        <taxon>Staphylococcaceae</taxon>
        <taxon>Staphylococcus</taxon>
    </lineage>
</organism>
<sequence length="74" mass="8661">MNNQKPLQTYKSKQTTVIITSIIFMLFIISDIRTILSKDEWLPLALAGGSLIIFIVFLMINIKSFIHNYKRRPY</sequence>
<dbReference type="EMBL" id="QSTD01000001">
    <property type="protein sequence ID" value="RGM31951.1"/>
    <property type="molecule type" value="Genomic_DNA"/>
</dbReference>
<dbReference type="AlphaFoldDB" id="A0A2T4Q0B6"/>
<gene>
    <name evidence="4" type="ORF">BU085_06590</name>
    <name evidence="3" type="ORF">D3Z30_05710</name>
    <name evidence="5" type="ORF">DXC19_00190</name>
    <name evidence="2" type="ORF">G8J23_10975</name>
</gene>
<evidence type="ECO:0000256" key="1">
    <source>
        <dbReference type="SAM" id="Phobius"/>
    </source>
</evidence>
<dbReference type="EMBL" id="JAANHJ010000001">
    <property type="protein sequence ID" value="MCG6226507.1"/>
    <property type="molecule type" value="Genomic_DNA"/>
</dbReference>
<reference evidence="4 6" key="1">
    <citation type="journal article" date="2016" name="Front. Microbiol.">
        <title>Comprehensive Phylogenetic Analysis of Bovine Non-aureus Staphylococci Species Based on Whole-Genome Sequencing.</title>
        <authorList>
            <person name="Naushad S."/>
            <person name="Barkema H.W."/>
            <person name="Luby C."/>
            <person name="Condas L.A."/>
            <person name="Nobrega D.B."/>
            <person name="Carson D.A."/>
            <person name="De Buck J."/>
        </authorList>
    </citation>
    <scope>NUCLEOTIDE SEQUENCE [LARGE SCALE GENOMIC DNA]</scope>
    <source>
        <strain evidence="4 6">SNUC 2993</strain>
    </source>
</reference>
<dbReference type="Proteomes" id="UP000261016">
    <property type="component" value="Unassembled WGS sequence"/>
</dbReference>
<evidence type="ECO:0000313" key="7">
    <source>
        <dbReference type="Proteomes" id="UP000261016"/>
    </source>
</evidence>
<evidence type="ECO:0000313" key="2">
    <source>
        <dbReference type="EMBL" id="MCG6226507.1"/>
    </source>
</evidence>
<keyword evidence="1" id="KW-0812">Transmembrane</keyword>
<feature type="transmembrane region" description="Helical" evidence="1">
    <location>
        <begin position="12"/>
        <end position="29"/>
    </location>
</feature>
<comment type="caution">
    <text evidence="4">The sequence shown here is derived from an EMBL/GenBank/DDBJ whole genome shotgun (WGS) entry which is preliminary data.</text>
</comment>
<dbReference type="Proteomes" id="UP000240717">
    <property type="component" value="Unassembled WGS sequence"/>
</dbReference>
<proteinExistence type="predicted"/>
<dbReference type="RefSeq" id="WP_002452002.1">
    <property type="nucleotide sequence ID" value="NZ_CABMFV010000001.1"/>
</dbReference>
<keyword evidence="1" id="KW-0472">Membrane</keyword>